<dbReference type="AlphaFoldDB" id="A0A9N9WLF4"/>
<evidence type="ECO:0000313" key="5">
    <source>
        <dbReference type="Proteomes" id="UP001153620"/>
    </source>
</evidence>
<sequence>MTRGNQRDLARAKNQKKSQEQGKKVDDGLTPQQRRERDAKALAEKVKQKESKPKDEETYIINNISHKKCIAKQHNHNIITCGSQ</sequence>
<feature type="domain" description="Small EDRK-rich factor-like N-terminal" evidence="3">
    <location>
        <begin position="1"/>
        <end position="35"/>
    </location>
</feature>
<dbReference type="Pfam" id="PF04419">
    <property type="entry name" value="SERF-like_N"/>
    <property type="match status" value="1"/>
</dbReference>
<dbReference type="InterPro" id="IPR007513">
    <property type="entry name" value="SERF-like_N"/>
</dbReference>
<dbReference type="InterPro" id="IPR040211">
    <property type="entry name" value="SERF1/2-like"/>
</dbReference>
<dbReference type="PANTHER" id="PTHR13596">
    <property type="entry name" value="SMALL EDRK-RICH FACTOR 1"/>
    <property type="match status" value="1"/>
</dbReference>
<protein>
    <recommendedName>
        <fullName evidence="3">Small EDRK-rich factor-like N-terminal domain-containing protein</fullName>
    </recommendedName>
</protein>
<comment type="similarity">
    <text evidence="1">Belongs to the SERF family.</text>
</comment>
<reference evidence="4" key="1">
    <citation type="submission" date="2022-01" db="EMBL/GenBank/DDBJ databases">
        <authorList>
            <person name="King R."/>
        </authorList>
    </citation>
    <scope>NUCLEOTIDE SEQUENCE</scope>
</reference>
<gene>
    <name evidence="4" type="ORF">CHIRRI_LOCUS920</name>
</gene>
<dbReference type="PANTHER" id="PTHR13596:SF0">
    <property type="entry name" value="SI:CH211-39K3.2-RELATED"/>
    <property type="match status" value="1"/>
</dbReference>
<dbReference type="OrthoDB" id="18018at2759"/>
<evidence type="ECO:0000256" key="1">
    <source>
        <dbReference type="ARBA" id="ARBA00007309"/>
    </source>
</evidence>
<evidence type="ECO:0000313" key="4">
    <source>
        <dbReference type="EMBL" id="CAG9797934.1"/>
    </source>
</evidence>
<feature type="region of interest" description="Disordered" evidence="2">
    <location>
        <begin position="1"/>
        <end position="55"/>
    </location>
</feature>
<dbReference type="Proteomes" id="UP001153620">
    <property type="component" value="Chromosome 1"/>
</dbReference>
<accession>A0A9N9WLF4</accession>
<evidence type="ECO:0000259" key="3">
    <source>
        <dbReference type="Pfam" id="PF04419"/>
    </source>
</evidence>
<organism evidence="4 5">
    <name type="scientific">Chironomus riparius</name>
    <dbReference type="NCBI Taxonomy" id="315576"/>
    <lineage>
        <taxon>Eukaryota</taxon>
        <taxon>Metazoa</taxon>
        <taxon>Ecdysozoa</taxon>
        <taxon>Arthropoda</taxon>
        <taxon>Hexapoda</taxon>
        <taxon>Insecta</taxon>
        <taxon>Pterygota</taxon>
        <taxon>Neoptera</taxon>
        <taxon>Endopterygota</taxon>
        <taxon>Diptera</taxon>
        <taxon>Nematocera</taxon>
        <taxon>Chironomoidea</taxon>
        <taxon>Chironomidae</taxon>
        <taxon>Chironominae</taxon>
        <taxon>Chironomus</taxon>
    </lineage>
</organism>
<keyword evidence="5" id="KW-1185">Reference proteome</keyword>
<proteinExistence type="inferred from homology"/>
<dbReference type="EMBL" id="OU895877">
    <property type="protein sequence ID" value="CAG9797934.1"/>
    <property type="molecule type" value="Genomic_DNA"/>
</dbReference>
<name>A0A9N9WLF4_9DIPT</name>
<reference evidence="4" key="2">
    <citation type="submission" date="2022-10" db="EMBL/GenBank/DDBJ databases">
        <authorList>
            <consortium name="ENA_rothamsted_submissions"/>
            <consortium name="culmorum"/>
            <person name="King R."/>
        </authorList>
    </citation>
    <scope>NUCLEOTIDE SEQUENCE</scope>
</reference>
<evidence type="ECO:0000256" key="2">
    <source>
        <dbReference type="SAM" id="MobiDB-lite"/>
    </source>
</evidence>